<sequence>MISPETGLNLVKTLCGQSKITQNNNIKDIRSLYHIQIMVNANPISRQLVEKGDFCKRENENGVDTNRNWDSHWKLVQDQNLQINSGPKPFSEIESLTASQVSQLFKPDIFISIHSGTLGLYSPWAYSNQQANRNEQNMIDILNIVNDKYCKECGVGAAGKEVGYLCPGTCIDYFYENGTEYAFAFEIYDKYTNLQEVLKPKKLNIEQIIF</sequence>
<feature type="domain" description="Peptidase M14" evidence="4">
    <location>
        <begin position="1"/>
        <end position="210"/>
    </location>
</feature>
<feature type="active site" description="Proton donor/acceptor" evidence="3">
    <location>
        <position position="186"/>
    </location>
</feature>
<gene>
    <name evidence="5" type="ORF">IMG5_053370</name>
</gene>
<dbReference type="EMBL" id="GL983450">
    <property type="protein sequence ID" value="EGR33430.1"/>
    <property type="molecule type" value="Genomic_DNA"/>
</dbReference>
<keyword evidence="6" id="KW-1185">Reference proteome</keyword>
<dbReference type="STRING" id="857967.G0QMX6"/>
<dbReference type="PANTHER" id="PTHR11705:SF119">
    <property type="entry name" value="OS02G0119300 PROTEIN"/>
    <property type="match status" value="1"/>
</dbReference>
<evidence type="ECO:0000313" key="5">
    <source>
        <dbReference type="EMBL" id="EGR33430.1"/>
    </source>
</evidence>
<keyword evidence="5" id="KW-0121">Carboxypeptidase</keyword>
<name>G0QMX6_ICHMU</name>
<dbReference type="Pfam" id="PF00246">
    <property type="entry name" value="Peptidase_M14"/>
    <property type="match status" value="1"/>
</dbReference>
<comment type="similarity">
    <text evidence="2 3">Belongs to the peptidase M14 family.</text>
</comment>
<proteinExistence type="inferred from homology"/>
<evidence type="ECO:0000313" key="6">
    <source>
        <dbReference type="Proteomes" id="UP000008983"/>
    </source>
</evidence>
<dbReference type="RefSeq" id="XP_004037416.1">
    <property type="nucleotide sequence ID" value="XM_004037368.1"/>
</dbReference>
<evidence type="ECO:0000256" key="2">
    <source>
        <dbReference type="ARBA" id="ARBA00005988"/>
    </source>
</evidence>
<evidence type="ECO:0000256" key="3">
    <source>
        <dbReference type="PROSITE-ProRule" id="PRU01379"/>
    </source>
</evidence>
<evidence type="ECO:0000256" key="1">
    <source>
        <dbReference type="ARBA" id="ARBA00001947"/>
    </source>
</evidence>
<comment type="cofactor">
    <cofactor evidence="1">
        <name>Zn(2+)</name>
        <dbReference type="ChEBI" id="CHEBI:29105"/>
    </cofactor>
</comment>
<dbReference type="eggNOG" id="KOG2650">
    <property type="taxonomic scope" value="Eukaryota"/>
</dbReference>
<dbReference type="GO" id="GO:0006508">
    <property type="term" value="P:proteolysis"/>
    <property type="evidence" value="ECO:0007669"/>
    <property type="project" value="InterPro"/>
</dbReference>
<protein>
    <submittedName>
        <fullName evidence="5">Zinc carboxypeptidase family protein, putative</fullName>
        <ecNumber evidence="5">3.4.17.1</ecNumber>
    </submittedName>
</protein>
<dbReference type="GeneID" id="14909610"/>
<dbReference type="PROSITE" id="PS52035">
    <property type="entry name" value="PEPTIDASE_M14"/>
    <property type="match status" value="1"/>
</dbReference>
<accession>G0QMX6</accession>
<dbReference type="OMA" id="VENGDYC"/>
<dbReference type="GO" id="GO:0008270">
    <property type="term" value="F:zinc ion binding"/>
    <property type="evidence" value="ECO:0007669"/>
    <property type="project" value="InterPro"/>
</dbReference>
<organism evidence="5 6">
    <name type="scientific">Ichthyophthirius multifiliis</name>
    <name type="common">White spot disease agent</name>
    <name type="synonym">Ich</name>
    <dbReference type="NCBI Taxonomy" id="5932"/>
    <lineage>
        <taxon>Eukaryota</taxon>
        <taxon>Sar</taxon>
        <taxon>Alveolata</taxon>
        <taxon>Ciliophora</taxon>
        <taxon>Intramacronucleata</taxon>
        <taxon>Oligohymenophorea</taxon>
        <taxon>Hymenostomatida</taxon>
        <taxon>Ophryoglenina</taxon>
        <taxon>Ichthyophthirius</taxon>
    </lineage>
</organism>
<reference evidence="5 6" key="1">
    <citation type="submission" date="2011-07" db="EMBL/GenBank/DDBJ databases">
        <authorList>
            <person name="Coyne R."/>
            <person name="Brami D."/>
            <person name="Johnson J."/>
            <person name="Hostetler J."/>
            <person name="Hannick L."/>
            <person name="Clark T."/>
            <person name="Cassidy-Hanley D."/>
            <person name="Inman J."/>
        </authorList>
    </citation>
    <scope>NUCLEOTIDE SEQUENCE [LARGE SCALE GENOMIC DNA]</scope>
    <source>
        <strain evidence="5 6">G5</strain>
    </source>
</reference>
<dbReference type="Gene3D" id="3.40.630.10">
    <property type="entry name" value="Zn peptidases"/>
    <property type="match status" value="1"/>
</dbReference>
<dbReference type="AlphaFoldDB" id="G0QMX6"/>
<dbReference type="InParanoid" id="G0QMX6"/>
<keyword evidence="5" id="KW-0645">Protease</keyword>
<dbReference type="Proteomes" id="UP000008983">
    <property type="component" value="Unassembled WGS sequence"/>
</dbReference>
<dbReference type="EC" id="3.4.17.1" evidence="5"/>
<evidence type="ECO:0000259" key="4">
    <source>
        <dbReference type="PROSITE" id="PS52035"/>
    </source>
</evidence>
<dbReference type="OrthoDB" id="3626597at2759"/>
<dbReference type="PANTHER" id="PTHR11705">
    <property type="entry name" value="PROTEASE FAMILY M14 CARBOXYPEPTIDASE A,B"/>
    <property type="match status" value="1"/>
</dbReference>
<keyword evidence="5" id="KW-0378">Hydrolase</keyword>
<dbReference type="GO" id="GO:0005615">
    <property type="term" value="C:extracellular space"/>
    <property type="evidence" value="ECO:0007669"/>
    <property type="project" value="TreeGrafter"/>
</dbReference>
<dbReference type="InterPro" id="IPR000834">
    <property type="entry name" value="Peptidase_M14"/>
</dbReference>
<dbReference type="SUPFAM" id="SSF53187">
    <property type="entry name" value="Zn-dependent exopeptidases"/>
    <property type="match status" value="1"/>
</dbReference>
<dbReference type="GO" id="GO:0004181">
    <property type="term" value="F:metallocarboxypeptidase activity"/>
    <property type="evidence" value="ECO:0007669"/>
    <property type="project" value="UniProtKB-EC"/>
</dbReference>